<dbReference type="CDD" id="cd09911">
    <property type="entry name" value="Lin0431_like"/>
    <property type="match status" value="1"/>
</dbReference>
<sequence length="127" mass="14762">MKKLDVVLIIFLILFSFIFIVKDKFFASNSNDKYIAISVDGKEYKNLEFKDKTYIYPLKTKYGFNKIEIAKDYVRVLEADCPNKLDVLQGKIHSINQSIVCIPNRMIIEIKSMTDKKDSEELDAVIK</sequence>
<dbReference type="Pfam" id="PF07009">
    <property type="entry name" value="NusG_II"/>
    <property type="match status" value="1"/>
</dbReference>
<dbReference type="InterPro" id="IPR038690">
    <property type="entry name" value="NusG_2_sf"/>
</dbReference>
<name>A0A9E7IW15_9FIRM</name>
<reference evidence="2" key="1">
    <citation type="submission" date="2022-04" db="EMBL/GenBank/DDBJ databases">
        <title>Complete genome sequences of Ezakiella coagulans and Fenollaria massiliensis.</title>
        <authorList>
            <person name="France M.T."/>
            <person name="Clifford J."/>
            <person name="Narina S."/>
            <person name="Rutt L."/>
            <person name="Ravel J."/>
        </authorList>
    </citation>
    <scope>NUCLEOTIDE SEQUENCE</scope>
    <source>
        <strain evidence="2">C0061C2</strain>
    </source>
</reference>
<keyword evidence="3" id="KW-1185">Reference proteome</keyword>
<gene>
    <name evidence="2" type="ORF">M1R53_04765</name>
</gene>
<keyword evidence="1" id="KW-1133">Transmembrane helix</keyword>
<feature type="transmembrane region" description="Helical" evidence="1">
    <location>
        <begin position="6"/>
        <end position="21"/>
    </location>
</feature>
<dbReference type="RefSeq" id="WP_249242163.1">
    <property type="nucleotide sequence ID" value="NZ_CP096649.1"/>
</dbReference>
<dbReference type="KEGG" id="fms:M1R53_04765"/>
<accession>A0A9E7IW15</accession>
<keyword evidence="1" id="KW-0472">Membrane</keyword>
<dbReference type="Proteomes" id="UP000831151">
    <property type="component" value="Chromosome"/>
</dbReference>
<proteinExistence type="predicted"/>
<protein>
    <submittedName>
        <fullName evidence="2">NusG domain II-containing protein</fullName>
    </submittedName>
</protein>
<organism evidence="2 3">
    <name type="scientific">Fenollaria massiliensis</name>
    <dbReference type="NCBI Taxonomy" id="938288"/>
    <lineage>
        <taxon>Bacteria</taxon>
        <taxon>Bacillati</taxon>
        <taxon>Bacillota</taxon>
        <taxon>Clostridia</taxon>
        <taxon>Eubacteriales</taxon>
        <taxon>Fenollaria</taxon>
    </lineage>
</organism>
<dbReference type="AlphaFoldDB" id="A0A9E7IW15"/>
<dbReference type="Gene3D" id="2.60.320.10">
    <property type="entry name" value="N-utilization substance G protein NusG, insert domain"/>
    <property type="match status" value="1"/>
</dbReference>
<dbReference type="EMBL" id="CP096649">
    <property type="protein sequence ID" value="UQK58555.1"/>
    <property type="molecule type" value="Genomic_DNA"/>
</dbReference>
<evidence type="ECO:0000313" key="2">
    <source>
        <dbReference type="EMBL" id="UQK58555.1"/>
    </source>
</evidence>
<evidence type="ECO:0000313" key="3">
    <source>
        <dbReference type="Proteomes" id="UP000831151"/>
    </source>
</evidence>
<keyword evidence="1" id="KW-0812">Transmembrane</keyword>
<evidence type="ECO:0000256" key="1">
    <source>
        <dbReference type="SAM" id="Phobius"/>
    </source>
</evidence>